<keyword evidence="3" id="KW-1185">Reference proteome</keyword>
<name>A0ABD6CD03_9EURY</name>
<comment type="caution">
    <text evidence="2">The sequence shown here is derived from an EMBL/GenBank/DDBJ whole genome shotgun (WGS) entry which is preliminary data.</text>
</comment>
<evidence type="ECO:0000313" key="2">
    <source>
        <dbReference type="EMBL" id="MFD1587729.1"/>
    </source>
</evidence>
<dbReference type="RefSeq" id="WP_247380745.1">
    <property type="nucleotide sequence ID" value="NZ_JALLGV010000008.1"/>
</dbReference>
<protein>
    <submittedName>
        <fullName evidence="2">Uncharacterized protein</fullName>
    </submittedName>
</protein>
<evidence type="ECO:0000313" key="3">
    <source>
        <dbReference type="Proteomes" id="UP001597119"/>
    </source>
</evidence>
<dbReference type="InterPro" id="IPR043941">
    <property type="entry name" value="EMC6-arch"/>
</dbReference>
<sequence>MATESVDRRAAHIRGLTVTTLASLAGVAAAVVSQAVAGSATDNTALYVLVGTIIVQFPILRVLGIEVEDFSTKDYLYVAFMTFSLWFVSWGVLLTANTPINF</sequence>
<reference evidence="2 3" key="1">
    <citation type="journal article" date="2019" name="Int. J. Syst. Evol. Microbiol.">
        <title>The Global Catalogue of Microorganisms (GCM) 10K type strain sequencing project: providing services to taxonomists for standard genome sequencing and annotation.</title>
        <authorList>
            <consortium name="The Broad Institute Genomics Platform"/>
            <consortium name="The Broad Institute Genome Sequencing Center for Infectious Disease"/>
            <person name="Wu L."/>
            <person name="Ma J."/>
        </authorList>
    </citation>
    <scope>NUCLEOTIDE SEQUENCE [LARGE SCALE GENOMIC DNA]</scope>
    <source>
        <strain evidence="2 3">CGMCC 1.12125</strain>
    </source>
</reference>
<dbReference type="EMBL" id="JBHUDJ010000006">
    <property type="protein sequence ID" value="MFD1587729.1"/>
    <property type="molecule type" value="Genomic_DNA"/>
</dbReference>
<evidence type="ECO:0000256" key="1">
    <source>
        <dbReference type="SAM" id="Phobius"/>
    </source>
</evidence>
<keyword evidence="1" id="KW-0472">Membrane</keyword>
<feature type="transmembrane region" description="Helical" evidence="1">
    <location>
        <begin position="75"/>
        <end position="96"/>
    </location>
</feature>
<dbReference type="Proteomes" id="UP001597119">
    <property type="component" value="Unassembled WGS sequence"/>
</dbReference>
<keyword evidence="1" id="KW-1133">Transmembrane helix</keyword>
<accession>A0ABD6CD03</accession>
<feature type="transmembrane region" description="Helical" evidence="1">
    <location>
        <begin position="45"/>
        <end position="63"/>
    </location>
</feature>
<gene>
    <name evidence="2" type="ORF">ACFR9U_12105</name>
</gene>
<dbReference type="Pfam" id="PF19094">
    <property type="entry name" value="EMC6_arch"/>
    <property type="match status" value="1"/>
</dbReference>
<organism evidence="2 3">
    <name type="scientific">Halorientalis brevis</name>
    <dbReference type="NCBI Taxonomy" id="1126241"/>
    <lineage>
        <taxon>Archaea</taxon>
        <taxon>Methanobacteriati</taxon>
        <taxon>Methanobacteriota</taxon>
        <taxon>Stenosarchaea group</taxon>
        <taxon>Halobacteria</taxon>
        <taxon>Halobacteriales</taxon>
        <taxon>Haloarculaceae</taxon>
        <taxon>Halorientalis</taxon>
    </lineage>
</organism>
<proteinExistence type="predicted"/>
<keyword evidence="1" id="KW-0812">Transmembrane</keyword>
<dbReference type="AlphaFoldDB" id="A0ABD6CD03"/>